<accession>A0A1G2DBY3</accession>
<evidence type="ECO:0000313" key="2">
    <source>
        <dbReference type="EMBL" id="OGZ11106.1"/>
    </source>
</evidence>
<dbReference type="PROSITE" id="PS51257">
    <property type="entry name" value="PROKAR_LIPOPROTEIN"/>
    <property type="match status" value="1"/>
</dbReference>
<proteinExistence type="predicted"/>
<comment type="caution">
    <text evidence="2">The sequence shown here is derived from an EMBL/GenBank/DDBJ whole genome shotgun (WGS) entry which is preliminary data.</text>
</comment>
<dbReference type="AlphaFoldDB" id="A0A1G2DBY3"/>
<sequence length="916" mass="94860">MRVRPYLCKNIAGALGATVFFFSACVPLAASASSVLDIANAIKALPPSSQTTLCAADAADCATFLSNPTLSTLANLNSTTLSTILNNSSVSYLVPTLDTSILSTLSTSGTLNDTLSGLTSTVLQTFTAPSFSSLTTTAISSMLGGTDALNPSILGSLSTSLLTGFSGSDITSILGSSLLSATDLQNLPSTLFNQLGSTQLSSILTMDPSSILSNLSGSLLTGFDTSGVISDAFNSLASSPGGSTIIGLLPGSLLGSITDTTMIAGILDGFSQTSLNALTDTFFSSFSTETMTGLLSSMSTDLMNQLGGELLSGFESLDLASIFNGMDLSALGDLGSIFTSLDLSTFSDLLGTDTIAGFLSGDVIGSITSMFSGVEGGIISGALDALGAGGLTALGGDVVGSLMGSVSGPVMDAVMGAVGGDVMSTITSLTGISIPGLGGFGLFVPVNDKSLNSAFKSYSSAFNKYASNMDQILKSSPDSLRNIITGANPQGEAIKECEEGDAEDLAFAYTNPPEPWAKAAASSTQYGFAQLPLAIPGEGEYVQVNKSGSLRCLLQEIIGYQKISLFTQIHGLLKQYISDAQQQQLSNKLLNKINAANLSWAKEGEQVTQSATGVRTTEAVYVENSDQSQFARNTRTSETIIAQAAAQDGDPVGSLNLCNPLETATAVAINVRDDTEDARNYIPEVTRCTTSAGSVSAYMDNANAEISDMDGAFFELGDMMRNLQDSPLGAQAIVRAETDRRLEQDRQRYAEARANSGFQPTIKCSGATGDPYCDPAFTTETTSGAQNQETVVSAVESGKDQIAGSETLDSTSANAAENISTEANTTEGGVAGYSSAALASSTAPVNALIHELYDTIQIGYFDLNKNQEDWASAALLNIYDMMKFNDKLPEVAIDRGSGTSETSDTDSDSAAVYVDF</sequence>
<dbReference type="Proteomes" id="UP000178636">
    <property type="component" value="Unassembled WGS sequence"/>
</dbReference>
<name>A0A1G2DBY3_9BACT</name>
<keyword evidence="1" id="KW-0732">Signal</keyword>
<evidence type="ECO:0000256" key="1">
    <source>
        <dbReference type="SAM" id="SignalP"/>
    </source>
</evidence>
<feature type="signal peptide" evidence="1">
    <location>
        <begin position="1"/>
        <end position="32"/>
    </location>
</feature>
<protein>
    <submittedName>
        <fullName evidence="2">Uncharacterized protein</fullName>
    </submittedName>
</protein>
<feature type="chain" id="PRO_5009582505" evidence="1">
    <location>
        <begin position="33"/>
        <end position="916"/>
    </location>
</feature>
<dbReference type="STRING" id="1798664.A3C93_04285"/>
<organism evidence="2 3">
    <name type="scientific">Candidatus Lloydbacteria bacterium RIFCSPHIGHO2_02_FULL_54_17</name>
    <dbReference type="NCBI Taxonomy" id="1798664"/>
    <lineage>
        <taxon>Bacteria</taxon>
        <taxon>Candidatus Lloydiibacteriota</taxon>
    </lineage>
</organism>
<evidence type="ECO:0000313" key="3">
    <source>
        <dbReference type="Proteomes" id="UP000178636"/>
    </source>
</evidence>
<dbReference type="EMBL" id="MHLO01000039">
    <property type="protein sequence ID" value="OGZ11106.1"/>
    <property type="molecule type" value="Genomic_DNA"/>
</dbReference>
<gene>
    <name evidence="2" type="ORF">A3C93_04285</name>
</gene>
<reference evidence="2 3" key="1">
    <citation type="journal article" date="2016" name="Nat. Commun.">
        <title>Thousands of microbial genomes shed light on interconnected biogeochemical processes in an aquifer system.</title>
        <authorList>
            <person name="Anantharaman K."/>
            <person name="Brown C.T."/>
            <person name="Hug L.A."/>
            <person name="Sharon I."/>
            <person name="Castelle C.J."/>
            <person name="Probst A.J."/>
            <person name="Thomas B.C."/>
            <person name="Singh A."/>
            <person name="Wilkins M.J."/>
            <person name="Karaoz U."/>
            <person name="Brodie E.L."/>
            <person name="Williams K.H."/>
            <person name="Hubbard S.S."/>
            <person name="Banfield J.F."/>
        </authorList>
    </citation>
    <scope>NUCLEOTIDE SEQUENCE [LARGE SCALE GENOMIC DNA]</scope>
</reference>